<evidence type="ECO:0000313" key="1">
    <source>
        <dbReference type="EMBL" id="KAH7846549.1"/>
    </source>
</evidence>
<comment type="caution">
    <text evidence="1">The sequence shown here is derived from an EMBL/GenBank/DDBJ whole genome shotgun (WGS) entry which is preliminary data.</text>
</comment>
<organism evidence="1 2">
    <name type="scientific">Vaccinium darrowii</name>
    <dbReference type="NCBI Taxonomy" id="229202"/>
    <lineage>
        <taxon>Eukaryota</taxon>
        <taxon>Viridiplantae</taxon>
        <taxon>Streptophyta</taxon>
        <taxon>Embryophyta</taxon>
        <taxon>Tracheophyta</taxon>
        <taxon>Spermatophyta</taxon>
        <taxon>Magnoliopsida</taxon>
        <taxon>eudicotyledons</taxon>
        <taxon>Gunneridae</taxon>
        <taxon>Pentapetalae</taxon>
        <taxon>asterids</taxon>
        <taxon>Ericales</taxon>
        <taxon>Ericaceae</taxon>
        <taxon>Vaccinioideae</taxon>
        <taxon>Vaccinieae</taxon>
        <taxon>Vaccinium</taxon>
    </lineage>
</organism>
<protein>
    <submittedName>
        <fullName evidence="1">Uncharacterized protein</fullName>
    </submittedName>
</protein>
<reference evidence="1 2" key="1">
    <citation type="journal article" date="2021" name="Hortic Res">
        <title>High-quality reference genome and annotation aids understanding of berry development for evergreen blueberry (Vaccinium darrowii).</title>
        <authorList>
            <person name="Yu J."/>
            <person name="Hulse-Kemp A.M."/>
            <person name="Babiker E."/>
            <person name="Staton M."/>
        </authorList>
    </citation>
    <scope>NUCLEOTIDE SEQUENCE [LARGE SCALE GENOMIC DNA]</scope>
    <source>
        <strain evidence="2">cv. NJ 8807/NJ 8810</strain>
        <tissue evidence="1">Young leaf</tissue>
    </source>
</reference>
<evidence type="ECO:0000313" key="2">
    <source>
        <dbReference type="Proteomes" id="UP000828048"/>
    </source>
</evidence>
<sequence length="317" mass="35494">MSQPCNTTLDEELSSQLQSFRLTEDELSEMDMEPEDIKSREEECRTSLFGKIISQKPVNLGGLNTTMGLVWGNPKNFRVFKIGKGLPIQYISKEVGLKIGSKVGLVDDVSIPVTGSKDGRFVHVRVVMEISKPLKSGCMVKLPSTNSFWVEFWYERLPSFCRYCGLVSHATHSCEKRFFDRENDELKDSQYGAWIRASPATQPGRKRSNSPQAECRQPEESSMVAVVPVKRTYGRIPKENVSTNLAKGESVQSSPKTSKWKVGALKLDVANDFNISLAMEGQNSIKTWISISADNTYVVPSKDVVEETSHKWSPMGQ</sequence>
<dbReference type="EMBL" id="CM037155">
    <property type="protein sequence ID" value="KAH7846549.1"/>
    <property type="molecule type" value="Genomic_DNA"/>
</dbReference>
<proteinExistence type="predicted"/>
<gene>
    <name evidence="1" type="ORF">Vadar_015258</name>
</gene>
<keyword evidence="2" id="KW-1185">Reference proteome</keyword>
<accession>A0ACB7XZ47</accession>
<dbReference type="Proteomes" id="UP000828048">
    <property type="component" value="Chromosome 5"/>
</dbReference>
<name>A0ACB7XZ47_9ERIC</name>